<sequence>MHHHYPEGTVRALLNTDHVTPATRTTLEARLSLHAPYEPQFFTASEYVLLKAVCDRLIPQTGSDTDYINIARGIDERLTRNESNGWRYDSMPPDQDAYQLGLAGLEATAQSRHQQSFLHLPDAQQDDLLRLIQQAEVEGEPWDRLPAERFFEEILAEAVENYYSHPLAQEAIGYVGMADTPAWQRLGLNTLDDREPRPL</sequence>
<accession>I2GRZ6</accession>
<dbReference type="EMBL" id="CAIT01000009">
    <property type="protein sequence ID" value="CCH56674.1"/>
    <property type="molecule type" value="Genomic_DNA"/>
</dbReference>
<organism evidence="1 2">
    <name type="scientific">Fibrisoma limi BUZ 3</name>
    <dbReference type="NCBI Taxonomy" id="1185876"/>
    <lineage>
        <taxon>Bacteria</taxon>
        <taxon>Pseudomonadati</taxon>
        <taxon>Bacteroidota</taxon>
        <taxon>Cytophagia</taxon>
        <taxon>Cytophagales</taxon>
        <taxon>Spirosomataceae</taxon>
        <taxon>Fibrisoma</taxon>
    </lineage>
</organism>
<dbReference type="InterPro" id="IPR027056">
    <property type="entry name" value="Gluconate_2DH_su3"/>
</dbReference>
<dbReference type="Proteomes" id="UP000009309">
    <property type="component" value="Unassembled WGS sequence"/>
</dbReference>
<name>I2GRZ6_9BACT</name>
<dbReference type="AlphaFoldDB" id="I2GRZ6"/>
<comment type="caution">
    <text evidence="1">The sequence shown here is derived from an EMBL/GenBank/DDBJ whole genome shotgun (WGS) entry which is preliminary data.</text>
</comment>
<gene>
    <name evidence="1" type="ORF">BN8_06055</name>
</gene>
<dbReference type="STRING" id="1185876.BN8_06055"/>
<evidence type="ECO:0000313" key="2">
    <source>
        <dbReference type="Proteomes" id="UP000009309"/>
    </source>
</evidence>
<protein>
    <recommendedName>
        <fullName evidence="3">Gluconate 2-dehydrogenase subunit 3</fullName>
    </recommendedName>
</protein>
<evidence type="ECO:0008006" key="3">
    <source>
        <dbReference type="Google" id="ProtNLM"/>
    </source>
</evidence>
<dbReference type="RefSeq" id="WP_009285239.1">
    <property type="nucleotide sequence ID" value="NZ_CAIT01000009.1"/>
</dbReference>
<dbReference type="OrthoDB" id="63962at2"/>
<proteinExistence type="predicted"/>
<dbReference type="Pfam" id="PF13618">
    <property type="entry name" value="Gluconate_2-dh3"/>
    <property type="match status" value="1"/>
</dbReference>
<evidence type="ECO:0000313" key="1">
    <source>
        <dbReference type="EMBL" id="CCH56674.1"/>
    </source>
</evidence>
<dbReference type="eggNOG" id="COG2267">
    <property type="taxonomic scope" value="Bacteria"/>
</dbReference>
<keyword evidence="2" id="KW-1185">Reference proteome</keyword>
<reference evidence="1 2" key="1">
    <citation type="journal article" date="2012" name="J. Bacteriol.">
        <title>Genome Sequence of the Filamentous Bacterium Fibrisoma limi BUZ 3T.</title>
        <authorList>
            <person name="Filippini M."/>
            <person name="Qi W."/>
            <person name="Jaenicke S."/>
            <person name="Goesmann A."/>
            <person name="Smits T.H."/>
            <person name="Bagheri H.C."/>
        </authorList>
    </citation>
    <scope>NUCLEOTIDE SEQUENCE [LARGE SCALE GENOMIC DNA]</scope>
    <source>
        <strain evidence="2">BUZ 3T</strain>
    </source>
</reference>